<evidence type="ECO:0000313" key="1">
    <source>
        <dbReference type="EMBL" id="PHJ39368.1"/>
    </source>
</evidence>
<comment type="caution">
    <text evidence="1">The sequence shown here is derived from an EMBL/GenBank/DDBJ whole genome shotgun (WGS) entry which is preliminary data.</text>
</comment>
<keyword evidence="2" id="KW-1185">Reference proteome</keyword>
<sequence length="39" mass="4032">MLFDEGGVKISSVLLDAGTAAEEGMVCGGAMDVFLERLV</sequence>
<evidence type="ECO:0000313" key="2">
    <source>
        <dbReference type="Proteomes" id="UP000222564"/>
    </source>
</evidence>
<name>A0A2C6MGK7_9FIRM</name>
<proteinExistence type="predicted"/>
<gene>
    <name evidence="1" type="ORF">P378_04195</name>
</gene>
<dbReference type="Proteomes" id="UP000222564">
    <property type="component" value="Unassembled WGS sequence"/>
</dbReference>
<organism evidence="1 2">
    <name type="scientific">Desulforamulus profundi</name>
    <dbReference type="NCBI Taxonomy" id="1383067"/>
    <lineage>
        <taxon>Bacteria</taxon>
        <taxon>Bacillati</taxon>
        <taxon>Bacillota</taxon>
        <taxon>Clostridia</taxon>
        <taxon>Eubacteriales</taxon>
        <taxon>Peptococcaceae</taxon>
        <taxon>Desulforamulus</taxon>
    </lineage>
</organism>
<evidence type="ECO:0008006" key="3">
    <source>
        <dbReference type="Google" id="ProtNLM"/>
    </source>
</evidence>
<reference evidence="1 2" key="1">
    <citation type="submission" date="2013-09" db="EMBL/GenBank/DDBJ databases">
        <title>Biodegradation of hydrocarbons in the deep terrestrial subsurface : characterization of a microbial consortium composed of two Desulfotomaculum species originating from a deep geological formation.</title>
        <authorList>
            <person name="Aullo T."/>
            <person name="Berlendis S."/>
            <person name="Lascourreges J.-F."/>
            <person name="Dessort D."/>
            <person name="Saint-Laurent S."/>
            <person name="Schraauwers B."/>
            <person name="Mas J."/>
            <person name="Magot M."/>
            <person name="Ranchou-Peyruse A."/>
        </authorList>
    </citation>
    <scope>NUCLEOTIDE SEQUENCE [LARGE SCALE GENOMIC DNA]</scope>
    <source>
        <strain evidence="1 2">Bs107</strain>
    </source>
</reference>
<protein>
    <recommendedName>
        <fullName evidence="3">XdhC- CoxI domain-containing protein</fullName>
    </recommendedName>
</protein>
<dbReference type="AlphaFoldDB" id="A0A2C6MGK7"/>
<accession>A0A2C6MGK7</accession>
<dbReference type="EMBL" id="AWQQ01000024">
    <property type="protein sequence ID" value="PHJ39368.1"/>
    <property type="molecule type" value="Genomic_DNA"/>
</dbReference>